<sequence length="73" mass="8919">MENFPRLREETERIVNQWIREREVRAKEQLILLVDIQLSYMNTNHEDFIGFANFWMKGKAITYMFGSAFRLEF</sequence>
<proteinExistence type="predicted"/>
<dbReference type="Proteomes" id="UP000243686">
    <property type="component" value="Unassembled WGS sequence"/>
</dbReference>
<dbReference type="EMBL" id="KV904114">
    <property type="protein sequence ID" value="OON15499.1"/>
    <property type="molecule type" value="Genomic_DNA"/>
</dbReference>
<dbReference type="InterPro" id="IPR000375">
    <property type="entry name" value="Dynamin_stalk"/>
</dbReference>
<dbReference type="Pfam" id="PF01031">
    <property type="entry name" value="Dynamin_M"/>
    <property type="match status" value="1"/>
</dbReference>
<dbReference type="AlphaFoldDB" id="A0A1S8WM35"/>
<protein>
    <recommendedName>
        <fullName evidence="1">Dynamin stalk domain-containing protein</fullName>
    </recommendedName>
</protein>
<reference evidence="2 3" key="1">
    <citation type="submission" date="2015-03" db="EMBL/GenBank/DDBJ databases">
        <title>Draft genome of the nematode, Opisthorchis viverrini.</title>
        <authorList>
            <person name="Mitreva M."/>
        </authorList>
    </citation>
    <scope>NUCLEOTIDE SEQUENCE [LARGE SCALE GENOMIC DNA]</scope>
    <source>
        <strain evidence="2">Khon Kaen</strain>
    </source>
</reference>
<evidence type="ECO:0000313" key="3">
    <source>
        <dbReference type="Proteomes" id="UP000243686"/>
    </source>
</evidence>
<gene>
    <name evidence="2" type="ORF">X801_08698</name>
</gene>
<name>A0A1S8WM35_OPIVI</name>
<keyword evidence="3" id="KW-1185">Reference proteome</keyword>
<evidence type="ECO:0000259" key="1">
    <source>
        <dbReference type="Pfam" id="PF01031"/>
    </source>
</evidence>
<accession>A0A1S8WM35</accession>
<feature type="domain" description="Dynamin stalk" evidence="1">
    <location>
        <begin position="1"/>
        <end position="53"/>
    </location>
</feature>
<dbReference type="Gene3D" id="1.20.120.1240">
    <property type="entry name" value="Dynamin, middle domain"/>
    <property type="match status" value="1"/>
</dbReference>
<evidence type="ECO:0000313" key="2">
    <source>
        <dbReference type="EMBL" id="OON15499.1"/>
    </source>
</evidence>
<organism evidence="2 3">
    <name type="scientific">Opisthorchis viverrini</name>
    <name type="common">Southeast Asian liver fluke</name>
    <dbReference type="NCBI Taxonomy" id="6198"/>
    <lineage>
        <taxon>Eukaryota</taxon>
        <taxon>Metazoa</taxon>
        <taxon>Spiralia</taxon>
        <taxon>Lophotrochozoa</taxon>
        <taxon>Platyhelminthes</taxon>
        <taxon>Trematoda</taxon>
        <taxon>Digenea</taxon>
        <taxon>Opisthorchiida</taxon>
        <taxon>Opisthorchiata</taxon>
        <taxon>Opisthorchiidae</taxon>
        <taxon>Opisthorchis</taxon>
    </lineage>
</organism>